<dbReference type="Pfam" id="PF13472">
    <property type="entry name" value="Lipase_GDSL_2"/>
    <property type="match status" value="1"/>
</dbReference>
<gene>
    <name evidence="5" type="ORF">CKG00_12415</name>
</gene>
<evidence type="ECO:0000256" key="2">
    <source>
        <dbReference type="SAM" id="SignalP"/>
    </source>
</evidence>
<dbReference type="PANTHER" id="PTHR30383:SF29">
    <property type="entry name" value="SGNH HYDROLASE-TYPE ESTERASE DOMAIN-CONTAINING PROTEIN"/>
    <property type="match status" value="1"/>
</dbReference>
<evidence type="ECO:0000313" key="6">
    <source>
        <dbReference type="Proteomes" id="UP000286908"/>
    </source>
</evidence>
<dbReference type="InterPro" id="IPR013830">
    <property type="entry name" value="SGNH_hydro"/>
</dbReference>
<proteinExistence type="predicted"/>
<reference evidence="5 6" key="1">
    <citation type="submission" date="2017-08" db="EMBL/GenBank/DDBJ databases">
        <title>Draft genome sequence of pheromone producing symbiont Morganella morganii, of the female New Zealand grass grub Costelytra giveni.</title>
        <authorList>
            <person name="Laugraud A."/>
            <person name="Young S.D."/>
            <person name="Hurst M.H."/>
        </authorList>
    </citation>
    <scope>NUCLEOTIDE SEQUENCE [LARGE SCALE GENOMIC DNA]</scope>
    <source>
        <strain evidence="5 6">MMsCG</strain>
    </source>
</reference>
<feature type="chain" id="PRO_5019529753" evidence="2">
    <location>
        <begin position="51"/>
        <end position="424"/>
    </location>
</feature>
<dbReference type="Gene3D" id="2.60.120.1360">
    <property type="match status" value="1"/>
</dbReference>
<organism evidence="5 6">
    <name type="scientific">Morganella morganii</name>
    <name type="common">Proteus morganii</name>
    <dbReference type="NCBI Taxonomy" id="582"/>
    <lineage>
        <taxon>Bacteria</taxon>
        <taxon>Pseudomonadati</taxon>
        <taxon>Pseudomonadota</taxon>
        <taxon>Gammaproteobacteria</taxon>
        <taxon>Enterobacterales</taxon>
        <taxon>Morganellaceae</taxon>
        <taxon>Morganella</taxon>
    </lineage>
</organism>
<evidence type="ECO:0000259" key="3">
    <source>
        <dbReference type="Pfam" id="PF13472"/>
    </source>
</evidence>
<dbReference type="EMBL" id="NRQY01000001">
    <property type="protein sequence ID" value="RUT67084.1"/>
    <property type="molecule type" value="Genomic_DNA"/>
</dbReference>
<name>A0A433ZY71_MORMO</name>
<feature type="region of interest" description="Disordered" evidence="1">
    <location>
        <begin position="1"/>
        <end position="25"/>
    </location>
</feature>
<evidence type="ECO:0000256" key="1">
    <source>
        <dbReference type="SAM" id="MobiDB-lite"/>
    </source>
</evidence>
<dbReference type="SUPFAM" id="SSF52266">
    <property type="entry name" value="SGNH hydrolase"/>
    <property type="match status" value="1"/>
</dbReference>
<dbReference type="InterPro" id="IPR036514">
    <property type="entry name" value="SGNH_hydro_sf"/>
</dbReference>
<dbReference type="AlphaFoldDB" id="A0A433ZY71"/>
<protein>
    <submittedName>
        <fullName evidence="5">Uncharacterized protein</fullName>
    </submittedName>
</protein>
<dbReference type="InterPro" id="IPR051532">
    <property type="entry name" value="Ester_Hydrolysis_Enzymes"/>
</dbReference>
<feature type="signal peptide" evidence="2">
    <location>
        <begin position="1"/>
        <end position="50"/>
    </location>
</feature>
<feature type="domain" description="SGNH hydrolase-type esterase" evidence="3">
    <location>
        <begin position="258"/>
        <end position="407"/>
    </location>
</feature>
<dbReference type="Gene3D" id="3.40.50.1110">
    <property type="entry name" value="SGNH hydrolase"/>
    <property type="match status" value="1"/>
</dbReference>
<comment type="caution">
    <text evidence="5">The sequence shown here is derived from an EMBL/GenBank/DDBJ whole genome shotgun (WGS) entry which is preliminary data.</text>
</comment>
<feature type="compositionally biased region" description="Basic residues" evidence="1">
    <location>
        <begin position="1"/>
        <end position="22"/>
    </location>
</feature>
<dbReference type="PANTHER" id="PTHR30383">
    <property type="entry name" value="THIOESTERASE 1/PROTEASE 1/LYSOPHOSPHOLIPASE L1"/>
    <property type="match status" value="1"/>
</dbReference>
<dbReference type="OrthoDB" id="7985403at2"/>
<dbReference type="Pfam" id="PF22753">
    <property type="entry name" value="Ape1_N"/>
    <property type="match status" value="1"/>
</dbReference>
<keyword evidence="2" id="KW-0732">Signal</keyword>
<dbReference type="CDD" id="cd01825">
    <property type="entry name" value="SGNH_hydrolase_peri1"/>
    <property type="match status" value="1"/>
</dbReference>
<dbReference type="Proteomes" id="UP000286908">
    <property type="component" value="Unassembled WGS sequence"/>
</dbReference>
<dbReference type="InterPro" id="IPR055041">
    <property type="entry name" value="Ape1_N"/>
</dbReference>
<evidence type="ECO:0000313" key="5">
    <source>
        <dbReference type="EMBL" id="RUT67084.1"/>
    </source>
</evidence>
<accession>A0A433ZY71</accession>
<evidence type="ECO:0000259" key="4">
    <source>
        <dbReference type="Pfam" id="PF22753"/>
    </source>
</evidence>
<feature type="domain" description="Peptidoglycan O-acetylesterase N-terminal" evidence="4">
    <location>
        <begin position="121"/>
        <end position="225"/>
    </location>
</feature>
<dbReference type="GO" id="GO:0016788">
    <property type="term" value="F:hydrolase activity, acting on ester bonds"/>
    <property type="evidence" value="ECO:0007669"/>
    <property type="project" value="UniProtKB-ARBA"/>
</dbReference>
<sequence>MRHRRKPRRRRKKQKHMMKQQKRPSWPLKLAGAGALFAAALSLLSCQNSADKPWIQPQTPPPVSRNDLTNYGDPNLSRLAHRLRDPSARVHIVQIGDSHTAADFFSGTLRDKFQARYGNAGIGFVPPSIIAGQRTANFVFTEPKKQWSFLTSRKDDAPNFPLGGFIISPLTSHSSLTMKERNPSSYQYDMQVLYQTGYPASVAVRGGRGGTLNLTPSSEWRFSDSVPVTFPAEITANEQSPLNIGGWFITRNHPGVMLSSAGINGATIAMTEKWQPQWVNTLAQTDPEMVILAYGTNEAFNDTLDLDLYRQQLTNVVRNIRNTMPDAVILLVGPGDSIKNKTAPDCRSQQPANLHNVMQIQKSVAKSEGLLYWDWQQFMGGDCAINSWVLRDLARPDKVHLSGPGYEKSATALYNALESLLSQQ</sequence>